<proteinExistence type="inferred from homology"/>
<evidence type="ECO:0000256" key="5">
    <source>
        <dbReference type="ARBA" id="ARBA00022729"/>
    </source>
</evidence>
<keyword evidence="9 10" id="KW-0998">Cell outer membrane</keyword>
<evidence type="ECO:0000259" key="13">
    <source>
        <dbReference type="Pfam" id="PF07715"/>
    </source>
</evidence>
<feature type="domain" description="TonB-dependent receptor-like beta-barrel" evidence="12">
    <location>
        <begin position="248"/>
        <end position="664"/>
    </location>
</feature>
<dbReference type="InterPro" id="IPR010917">
    <property type="entry name" value="TonB_rcpt_CS"/>
</dbReference>
<dbReference type="Gene3D" id="2.170.130.10">
    <property type="entry name" value="TonB-dependent receptor, plug domain"/>
    <property type="match status" value="1"/>
</dbReference>
<dbReference type="Proteomes" id="UP001210261">
    <property type="component" value="Unassembled WGS sequence"/>
</dbReference>
<keyword evidence="14" id="KW-0675">Receptor</keyword>
<dbReference type="Pfam" id="PF07715">
    <property type="entry name" value="Plug"/>
    <property type="match status" value="1"/>
</dbReference>
<evidence type="ECO:0000256" key="4">
    <source>
        <dbReference type="ARBA" id="ARBA00022692"/>
    </source>
</evidence>
<comment type="caution">
    <text evidence="14">The sequence shown here is derived from an EMBL/GenBank/DDBJ whole genome shotgun (WGS) entry which is preliminary data.</text>
</comment>
<dbReference type="CDD" id="cd01347">
    <property type="entry name" value="ligand_gated_channel"/>
    <property type="match status" value="1"/>
</dbReference>
<keyword evidence="7 11" id="KW-0798">TonB box</keyword>
<keyword evidence="8 10" id="KW-0472">Membrane</keyword>
<dbReference type="EMBL" id="JAQHXR010000003">
    <property type="protein sequence ID" value="MDA3969248.1"/>
    <property type="molecule type" value="Genomic_DNA"/>
</dbReference>
<dbReference type="InterPro" id="IPR036942">
    <property type="entry name" value="Beta-barrel_TonB_sf"/>
</dbReference>
<dbReference type="RefSeq" id="WP_271021579.1">
    <property type="nucleotide sequence ID" value="NZ_JAQHXR010000003.1"/>
</dbReference>
<dbReference type="SUPFAM" id="SSF56935">
    <property type="entry name" value="Porins"/>
    <property type="match status" value="1"/>
</dbReference>
<evidence type="ECO:0000313" key="15">
    <source>
        <dbReference type="Proteomes" id="UP001210261"/>
    </source>
</evidence>
<sequence>MSKFTKYTGILSIILPIISNANEEYRLDKSVVSASGFMQDVKEAPATISVITKEELSTKPYRDIAEAISDIPGVDLHASKGKTGSYLITMRGITGYTLILIDGRRQSVSGQIGPNGFSEAPSVFMPPLSSIERIEIIKGPMSTLYGSDALGGVINIITKKISNTWSASIQTEGIFNQDSKWGNYYGTSLYTSGPLINDKLGLTLRLREYYREGSSVEFRQQNGEILSPSVAGPQNPTRANLHNIGTKLTYTPNDNNTIILDFDYGLNKYNNNKSQIGTLTKPNSEGGLTGGYTDSMGFEKIVTYLTHEGAYDNFVINSGIQYNSVSNDGREVVGDKSVKYLGENRDILAQTYIADTKVTTLIGDKNMITLGGEYRLEKMQDKIANPTNFDQYSIAIFGEDEISITDKLNLTLGARYNYHETFGNNISPRAYVVYNPTDNLTLKGGISTGFKAPEPNLLIPGEYNYGGQGAVPIFGNPNLTEETSINYEASIYYNTDLFYIGATGYITDFKDKISSVSIQKDAIVPNTNRICTPFGGRTTCSQAINHGEVEYRGIELQAGISPFENLNFDFGYSYTDSNIKESLAKETIGTQVAYTLKHNINAKASYKILNFTPYIKAEWQGDRYRDPSEYESLGKTYKNIFLLSFGASYEINPNWTLNGGIYNLLNKDFTNEFIYDGSGYYNAYNRVEEGRRFWLSLTGTF</sequence>
<evidence type="ECO:0000256" key="6">
    <source>
        <dbReference type="ARBA" id="ARBA00023065"/>
    </source>
</evidence>
<evidence type="ECO:0000313" key="14">
    <source>
        <dbReference type="EMBL" id="MDA3969248.1"/>
    </source>
</evidence>
<keyword evidence="5" id="KW-0732">Signal</keyword>
<keyword evidence="3 10" id="KW-1134">Transmembrane beta strand</keyword>
<gene>
    <name evidence="14" type="ORF">PF021_06105</name>
</gene>
<dbReference type="PROSITE" id="PS52016">
    <property type="entry name" value="TONB_DEPENDENT_REC_3"/>
    <property type="match status" value="1"/>
</dbReference>
<comment type="similarity">
    <text evidence="10 11">Belongs to the TonB-dependent receptor family.</text>
</comment>
<dbReference type="InterPro" id="IPR039426">
    <property type="entry name" value="TonB-dep_rcpt-like"/>
</dbReference>
<keyword evidence="6" id="KW-0406">Ion transport</keyword>
<dbReference type="PANTHER" id="PTHR30069:SF53">
    <property type="entry name" value="COLICIN I RECEPTOR-RELATED"/>
    <property type="match status" value="1"/>
</dbReference>
<keyword evidence="2 10" id="KW-0813">Transport</keyword>
<dbReference type="PANTHER" id="PTHR30069">
    <property type="entry name" value="TONB-DEPENDENT OUTER MEMBRANE RECEPTOR"/>
    <property type="match status" value="1"/>
</dbReference>
<dbReference type="Gene3D" id="2.40.170.20">
    <property type="entry name" value="TonB-dependent receptor, beta-barrel domain"/>
    <property type="match status" value="1"/>
</dbReference>
<dbReference type="InterPro" id="IPR012910">
    <property type="entry name" value="Plug_dom"/>
</dbReference>
<evidence type="ECO:0000256" key="10">
    <source>
        <dbReference type="PROSITE-ProRule" id="PRU01360"/>
    </source>
</evidence>
<comment type="subcellular location">
    <subcellularLocation>
        <location evidence="1 10">Cell outer membrane</location>
        <topology evidence="1 10">Multi-pass membrane protein</topology>
    </subcellularLocation>
</comment>
<organism evidence="14 15">
    <name type="scientific">Helicobacter ibis</name>
    <dbReference type="NCBI Taxonomy" id="2962633"/>
    <lineage>
        <taxon>Bacteria</taxon>
        <taxon>Pseudomonadati</taxon>
        <taxon>Campylobacterota</taxon>
        <taxon>Epsilonproteobacteria</taxon>
        <taxon>Campylobacterales</taxon>
        <taxon>Helicobacteraceae</taxon>
        <taxon>Helicobacter</taxon>
    </lineage>
</organism>
<dbReference type="Pfam" id="PF00593">
    <property type="entry name" value="TonB_dep_Rec_b-barrel"/>
    <property type="match status" value="1"/>
</dbReference>
<evidence type="ECO:0000256" key="1">
    <source>
        <dbReference type="ARBA" id="ARBA00004571"/>
    </source>
</evidence>
<dbReference type="InterPro" id="IPR000531">
    <property type="entry name" value="Beta-barrel_TonB"/>
</dbReference>
<protein>
    <submittedName>
        <fullName evidence="14">TonB-dependent receptor</fullName>
    </submittedName>
</protein>
<evidence type="ECO:0000256" key="2">
    <source>
        <dbReference type="ARBA" id="ARBA00022448"/>
    </source>
</evidence>
<reference evidence="14 15" key="1">
    <citation type="submission" date="2023-01" db="EMBL/GenBank/DDBJ databases">
        <title>Description of Helicobacter ibis sp. nov. isolated from faecal droppings of black-faced ibis (Theristicus melanopis).</title>
        <authorList>
            <person name="Lopez-Cantillo M."/>
            <person name="Vidal-Veuthey B."/>
            <person name="Mella A."/>
            <person name="De La Haba R."/>
            <person name="Collado L."/>
        </authorList>
    </citation>
    <scope>NUCLEOTIDE SEQUENCE [LARGE SCALE GENOMIC DNA]</scope>
    <source>
        <strain evidence="14 15">A82</strain>
    </source>
</reference>
<dbReference type="PROSITE" id="PS01156">
    <property type="entry name" value="TONB_DEPENDENT_REC_2"/>
    <property type="match status" value="1"/>
</dbReference>
<evidence type="ECO:0000256" key="3">
    <source>
        <dbReference type="ARBA" id="ARBA00022452"/>
    </source>
</evidence>
<evidence type="ECO:0000259" key="12">
    <source>
        <dbReference type="Pfam" id="PF00593"/>
    </source>
</evidence>
<keyword evidence="15" id="KW-1185">Reference proteome</keyword>
<feature type="domain" description="TonB-dependent receptor plug" evidence="13">
    <location>
        <begin position="41"/>
        <end position="153"/>
    </location>
</feature>
<evidence type="ECO:0000256" key="11">
    <source>
        <dbReference type="RuleBase" id="RU003357"/>
    </source>
</evidence>
<name>A0ABT4VEX4_9HELI</name>
<dbReference type="InterPro" id="IPR037066">
    <property type="entry name" value="Plug_dom_sf"/>
</dbReference>
<keyword evidence="4 10" id="KW-0812">Transmembrane</keyword>
<evidence type="ECO:0000256" key="7">
    <source>
        <dbReference type="ARBA" id="ARBA00023077"/>
    </source>
</evidence>
<evidence type="ECO:0000256" key="8">
    <source>
        <dbReference type="ARBA" id="ARBA00023136"/>
    </source>
</evidence>
<accession>A0ABT4VEX4</accession>
<evidence type="ECO:0000256" key="9">
    <source>
        <dbReference type="ARBA" id="ARBA00023237"/>
    </source>
</evidence>